<keyword evidence="5" id="KW-0346">Stress response</keyword>
<gene>
    <name evidence="5" type="ORF">BCR44DRAFT_57460</name>
</gene>
<dbReference type="InterPro" id="IPR043129">
    <property type="entry name" value="ATPase_NBD"/>
</dbReference>
<dbReference type="FunFam" id="3.90.640.10:FF:000010">
    <property type="entry name" value="heat shock 70 kDa protein 14"/>
    <property type="match status" value="1"/>
</dbReference>
<dbReference type="OrthoDB" id="29851at2759"/>
<dbReference type="Gene3D" id="3.90.640.10">
    <property type="entry name" value="Actin, Chain A, domain 4"/>
    <property type="match status" value="1"/>
</dbReference>
<sequence>MPPKKNNQSANKKKASSSANKNKPKQPQSQGGAQAQAGAENRPATPANDRSATATPVPEEARDEITVAFSIGSEYSTFTLLPKEAGARGEIIANEDGERQIPSVVAIAGTEEIAGTAAKAQAIRNIQGTAKHFFPLIGLSHDDPKVQSAAESSLIPIEANAETSLPEYVLTHAVHASDNDDAEQRETRYTPEQLTSILLGSLKQSAESYTSASVTRCVLSYPTDFTVGQQQALARAAEAQGMHVVSLIPEPVAAVLAFEHIKRTTANVGCNGLVMAVDIGASSTTLTLMNVFAGLFTQIAHTSIAQGGNHLDALLAGHFAADFTKRNDGLEPKSNKKAWEKLLVACETTRKVLSQTTTSNCHVESFMEGIDYVSVINRTRFETLAAKWKRAIDSAISDFLDAQNLDADEIDHVLCIGGVSASPMVHRLLEAKFGRAEMETGVDADEAVAYGTAIHGLQPKEHHSSTAQEHSDREAITPHLKFPIGVLDVNGHFSTVIPKDSPLPIKHAVVVPAGAQAGVLIQVAEGRELEPLPEEDEDADEDEDEDAPGVPLYKGTLLGEVAVVATEGQALDKVELVFTAQANGKLHVSATGIEAKTAHKVHVTLDL</sequence>
<dbReference type="STRING" id="765915.A0A1Y2HN66"/>
<feature type="region of interest" description="Disordered" evidence="4">
    <location>
        <begin position="531"/>
        <end position="551"/>
    </location>
</feature>
<keyword evidence="2" id="KW-0547">Nucleotide-binding</keyword>
<feature type="compositionally biased region" description="Acidic residues" evidence="4">
    <location>
        <begin position="531"/>
        <end position="547"/>
    </location>
</feature>
<evidence type="ECO:0000256" key="2">
    <source>
        <dbReference type="ARBA" id="ARBA00022741"/>
    </source>
</evidence>
<dbReference type="InterPro" id="IPR013126">
    <property type="entry name" value="Hsp_70_fam"/>
</dbReference>
<dbReference type="PRINTS" id="PR00301">
    <property type="entry name" value="HEATSHOCK70"/>
</dbReference>
<dbReference type="GO" id="GO:0005634">
    <property type="term" value="C:nucleus"/>
    <property type="evidence" value="ECO:0007669"/>
    <property type="project" value="TreeGrafter"/>
</dbReference>
<evidence type="ECO:0000313" key="5">
    <source>
        <dbReference type="EMBL" id="ORZ35414.1"/>
    </source>
</evidence>
<evidence type="ECO:0000256" key="4">
    <source>
        <dbReference type="SAM" id="MobiDB-lite"/>
    </source>
</evidence>
<dbReference type="GO" id="GO:0005829">
    <property type="term" value="C:cytosol"/>
    <property type="evidence" value="ECO:0007669"/>
    <property type="project" value="TreeGrafter"/>
</dbReference>
<dbReference type="Pfam" id="PF00012">
    <property type="entry name" value="HSP70"/>
    <property type="match status" value="1"/>
</dbReference>
<evidence type="ECO:0000256" key="1">
    <source>
        <dbReference type="ARBA" id="ARBA00007381"/>
    </source>
</evidence>
<feature type="region of interest" description="Disordered" evidence="4">
    <location>
        <begin position="1"/>
        <end position="61"/>
    </location>
</feature>
<dbReference type="AlphaFoldDB" id="A0A1Y2HN66"/>
<protein>
    <submittedName>
        <fullName evidence="5">Heat shock protein Hsp70-6</fullName>
    </submittedName>
</protein>
<dbReference type="SUPFAM" id="SSF53067">
    <property type="entry name" value="Actin-like ATPase domain"/>
    <property type="match status" value="2"/>
</dbReference>
<comment type="similarity">
    <text evidence="1">Belongs to the heat shock protein 70 family.</text>
</comment>
<feature type="compositionally biased region" description="Low complexity" evidence="4">
    <location>
        <begin position="1"/>
        <end position="39"/>
    </location>
</feature>
<reference evidence="5 6" key="1">
    <citation type="submission" date="2016-07" db="EMBL/GenBank/DDBJ databases">
        <title>Pervasive Adenine N6-methylation of Active Genes in Fungi.</title>
        <authorList>
            <consortium name="DOE Joint Genome Institute"/>
            <person name="Mondo S.J."/>
            <person name="Dannebaum R.O."/>
            <person name="Kuo R.C."/>
            <person name="Labutti K."/>
            <person name="Haridas S."/>
            <person name="Kuo A."/>
            <person name="Salamov A."/>
            <person name="Ahrendt S.R."/>
            <person name="Lipzen A."/>
            <person name="Sullivan W."/>
            <person name="Andreopoulos W.B."/>
            <person name="Clum A."/>
            <person name="Lindquist E."/>
            <person name="Daum C."/>
            <person name="Ramamoorthy G.K."/>
            <person name="Gryganskyi A."/>
            <person name="Culley D."/>
            <person name="Magnuson J.K."/>
            <person name="James T.Y."/>
            <person name="O'Malley M.A."/>
            <person name="Stajich J.E."/>
            <person name="Spatafora J.W."/>
            <person name="Visel A."/>
            <person name="Grigoriev I.V."/>
        </authorList>
    </citation>
    <scope>NUCLEOTIDE SEQUENCE [LARGE SCALE GENOMIC DNA]</scope>
    <source>
        <strain evidence="5 6">PL171</strain>
    </source>
</reference>
<dbReference type="GO" id="GO:0140662">
    <property type="term" value="F:ATP-dependent protein folding chaperone"/>
    <property type="evidence" value="ECO:0007669"/>
    <property type="project" value="InterPro"/>
</dbReference>
<dbReference type="GO" id="GO:0005524">
    <property type="term" value="F:ATP binding"/>
    <property type="evidence" value="ECO:0007669"/>
    <property type="project" value="UniProtKB-KW"/>
</dbReference>
<dbReference type="PANTHER" id="PTHR45639:SF32">
    <property type="entry name" value="HEAT SHOCK PROTEIN PDR13"/>
    <property type="match status" value="1"/>
</dbReference>
<dbReference type="EMBL" id="MCFL01000022">
    <property type="protein sequence ID" value="ORZ35414.1"/>
    <property type="molecule type" value="Genomic_DNA"/>
</dbReference>
<name>A0A1Y2HN66_9FUNG</name>
<dbReference type="Proteomes" id="UP000193411">
    <property type="component" value="Unassembled WGS sequence"/>
</dbReference>
<proteinExistence type="inferred from homology"/>
<dbReference type="Gene3D" id="3.30.30.30">
    <property type="match status" value="1"/>
</dbReference>
<keyword evidence="6" id="KW-1185">Reference proteome</keyword>
<dbReference type="SUPFAM" id="SSF100920">
    <property type="entry name" value="Heat shock protein 70kD (HSP70), peptide-binding domain"/>
    <property type="match status" value="1"/>
</dbReference>
<organism evidence="5 6">
    <name type="scientific">Catenaria anguillulae PL171</name>
    <dbReference type="NCBI Taxonomy" id="765915"/>
    <lineage>
        <taxon>Eukaryota</taxon>
        <taxon>Fungi</taxon>
        <taxon>Fungi incertae sedis</taxon>
        <taxon>Blastocladiomycota</taxon>
        <taxon>Blastocladiomycetes</taxon>
        <taxon>Blastocladiales</taxon>
        <taxon>Catenariaceae</taxon>
        <taxon>Catenaria</taxon>
    </lineage>
</organism>
<comment type="caution">
    <text evidence="5">The sequence shown here is derived from an EMBL/GenBank/DDBJ whole genome shotgun (WGS) entry which is preliminary data.</text>
</comment>
<dbReference type="InterPro" id="IPR029047">
    <property type="entry name" value="HSP70_peptide-bd_sf"/>
</dbReference>
<dbReference type="Gene3D" id="2.60.34.10">
    <property type="entry name" value="Substrate Binding Domain Of DNAk, Chain A, domain 1"/>
    <property type="match status" value="1"/>
</dbReference>
<dbReference type="PANTHER" id="PTHR45639">
    <property type="entry name" value="HSC70CB, ISOFORM G-RELATED"/>
    <property type="match status" value="1"/>
</dbReference>
<evidence type="ECO:0000256" key="3">
    <source>
        <dbReference type="ARBA" id="ARBA00022840"/>
    </source>
</evidence>
<evidence type="ECO:0000313" key="6">
    <source>
        <dbReference type="Proteomes" id="UP000193411"/>
    </source>
</evidence>
<keyword evidence="3" id="KW-0067">ATP-binding</keyword>
<dbReference type="Gene3D" id="3.30.420.40">
    <property type="match status" value="2"/>
</dbReference>
<accession>A0A1Y2HN66</accession>